<sequence length="175" mass="18279">VWLLASTFSPAALAICSIAADTIGGAYGTSIQKDQCMDKLLDVGMNKKELDNKSSTTLVYAAYAPVSPLLIVIFGGLVVLFVVLAMPLIRTSVYGGCAPTLNAFASADGIGIGLTMGYAYSPAPRFAVLTRSTRYGTSSKLGSRGQPHIPTRRDGHLCSTATGVITLMRGGTNQD</sequence>
<keyword evidence="1" id="KW-1133">Transmembrane helix</keyword>
<evidence type="ECO:0000313" key="4">
    <source>
        <dbReference type="Proteomes" id="UP000807159"/>
    </source>
</evidence>
<keyword evidence="2" id="KW-0732">Signal</keyword>
<feature type="non-terminal residue" evidence="3">
    <location>
        <position position="1"/>
    </location>
</feature>
<evidence type="ECO:0000256" key="1">
    <source>
        <dbReference type="SAM" id="Phobius"/>
    </source>
</evidence>
<gene>
    <name evidence="3" type="ORF">H0E87_029733</name>
</gene>
<evidence type="ECO:0000256" key="2">
    <source>
        <dbReference type="SAM" id="SignalP"/>
    </source>
</evidence>
<evidence type="ECO:0000313" key="3">
    <source>
        <dbReference type="EMBL" id="KAH8482398.1"/>
    </source>
</evidence>
<name>A0A8T2WNH5_POPDE</name>
<feature type="transmembrane region" description="Helical" evidence="1">
    <location>
        <begin position="60"/>
        <end position="84"/>
    </location>
</feature>
<feature type="chain" id="PRO_5035816361" description="H(+)-exporting diphosphatase" evidence="2">
    <location>
        <begin position="29"/>
        <end position="175"/>
    </location>
</feature>
<feature type="signal peptide" evidence="2">
    <location>
        <begin position="1"/>
        <end position="28"/>
    </location>
</feature>
<proteinExistence type="predicted"/>
<protein>
    <recommendedName>
        <fullName evidence="5">H(+)-exporting diphosphatase</fullName>
    </recommendedName>
</protein>
<dbReference type="EMBL" id="JACEGQ020000018">
    <property type="protein sequence ID" value="KAH8482398.1"/>
    <property type="molecule type" value="Genomic_DNA"/>
</dbReference>
<reference evidence="3" key="1">
    <citation type="journal article" date="2021" name="J. Hered.">
        <title>Genome Assembly of Salicaceae Populus deltoides (Eastern Cottonwood) I-69 Based on Nanopore Sequencing and Hi-C Technologies.</title>
        <authorList>
            <person name="Bai S."/>
            <person name="Wu H."/>
            <person name="Zhang J."/>
            <person name="Pan Z."/>
            <person name="Zhao W."/>
            <person name="Li Z."/>
            <person name="Tong C."/>
        </authorList>
    </citation>
    <scope>NUCLEOTIDE SEQUENCE</scope>
    <source>
        <tissue evidence="3">Leaf</tissue>
    </source>
</reference>
<comment type="caution">
    <text evidence="3">The sequence shown here is derived from an EMBL/GenBank/DDBJ whole genome shotgun (WGS) entry which is preliminary data.</text>
</comment>
<evidence type="ECO:0008006" key="5">
    <source>
        <dbReference type="Google" id="ProtNLM"/>
    </source>
</evidence>
<accession>A0A8T2WNH5</accession>
<keyword evidence="1" id="KW-0812">Transmembrane</keyword>
<organism evidence="3 4">
    <name type="scientific">Populus deltoides</name>
    <name type="common">Eastern poplar</name>
    <name type="synonym">Eastern cottonwood</name>
    <dbReference type="NCBI Taxonomy" id="3696"/>
    <lineage>
        <taxon>Eukaryota</taxon>
        <taxon>Viridiplantae</taxon>
        <taxon>Streptophyta</taxon>
        <taxon>Embryophyta</taxon>
        <taxon>Tracheophyta</taxon>
        <taxon>Spermatophyta</taxon>
        <taxon>Magnoliopsida</taxon>
        <taxon>eudicotyledons</taxon>
        <taxon>Gunneridae</taxon>
        <taxon>Pentapetalae</taxon>
        <taxon>rosids</taxon>
        <taxon>fabids</taxon>
        <taxon>Malpighiales</taxon>
        <taxon>Salicaceae</taxon>
        <taxon>Saliceae</taxon>
        <taxon>Populus</taxon>
    </lineage>
</organism>
<dbReference type="Proteomes" id="UP000807159">
    <property type="component" value="Chromosome 18"/>
</dbReference>
<keyword evidence="1" id="KW-0472">Membrane</keyword>
<keyword evidence="4" id="KW-1185">Reference proteome</keyword>
<feature type="non-terminal residue" evidence="3">
    <location>
        <position position="175"/>
    </location>
</feature>
<dbReference type="AlphaFoldDB" id="A0A8T2WNH5"/>